<dbReference type="Proteomes" id="UP001196301">
    <property type="component" value="Unassembled WGS sequence"/>
</dbReference>
<sequence length="60" mass="6692">MKYFRDIIIIFVIFFCYLMYAGGTTIMQGIIAALGAGWFFALFAEMVRAVASVIKEGIDS</sequence>
<organism evidence="2 3">
    <name type="scientific">Intestinibacter bartlettii</name>
    <dbReference type="NCBI Taxonomy" id="261299"/>
    <lineage>
        <taxon>Bacteria</taxon>
        <taxon>Bacillati</taxon>
        <taxon>Bacillota</taxon>
        <taxon>Clostridia</taxon>
        <taxon>Peptostreptococcales</taxon>
        <taxon>Peptostreptococcaceae</taxon>
        <taxon>Intestinibacter</taxon>
    </lineage>
</organism>
<keyword evidence="1" id="KW-0472">Membrane</keyword>
<protein>
    <submittedName>
        <fullName evidence="2">Uncharacterized protein</fullName>
    </submittedName>
</protein>
<evidence type="ECO:0000256" key="1">
    <source>
        <dbReference type="SAM" id="Phobius"/>
    </source>
</evidence>
<keyword evidence="1" id="KW-1133">Transmembrane helix</keyword>
<keyword evidence="3" id="KW-1185">Reference proteome</keyword>
<reference evidence="2 3" key="1">
    <citation type="submission" date="2021-06" db="EMBL/GenBank/DDBJ databases">
        <authorList>
            <person name="Sun Q."/>
            <person name="Li D."/>
        </authorList>
    </citation>
    <scope>NUCLEOTIDE SEQUENCE [LARGE SCALE GENOMIC DNA]</scope>
    <source>
        <strain evidence="2 3">N19</strain>
    </source>
</reference>
<evidence type="ECO:0000313" key="3">
    <source>
        <dbReference type="Proteomes" id="UP001196301"/>
    </source>
</evidence>
<keyword evidence="1" id="KW-0812">Transmembrane</keyword>
<comment type="caution">
    <text evidence="2">The sequence shown here is derived from an EMBL/GenBank/DDBJ whole genome shotgun (WGS) entry which is preliminary data.</text>
</comment>
<evidence type="ECO:0000313" key="2">
    <source>
        <dbReference type="EMBL" id="MBU5335503.1"/>
    </source>
</evidence>
<gene>
    <name evidence="2" type="ORF">KQI20_03530</name>
</gene>
<proteinExistence type="predicted"/>
<name>A0ABS6DUJ0_9FIRM</name>
<dbReference type="EMBL" id="JAHLOQ010000006">
    <property type="protein sequence ID" value="MBU5335503.1"/>
    <property type="molecule type" value="Genomic_DNA"/>
</dbReference>
<feature type="transmembrane region" description="Helical" evidence="1">
    <location>
        <begin position="29"/>
        <end position="51"/>
    </location>
</feature>
<dbReference type="RefSeq" id="WP_216568640.1">
    <property type="nucleotide sequence ID" value="NZ_JAHLOQ010000006.1"/>
</dbReference>
<accession>A0ABS6DUJ0</accession>
<feature type="transmembrane region" description="Helical" evidence="1">
    <location>
        <begin position="7"/>
        <end position="23"/>
    </location>
</feature>